<evidence type="ECO:0000313" key="3">
    <source>
        <dbReference type="Proteomes" id="UP000018372"/>
    </source>
</evidence>
<name>R5VC87_9BACT</name>
<evidence type="ECO:0000256" key="1">
    <source>
        <dbReference type="SAM" id="MobiDB-lite"/>
    </source>
</evidence>
<dbReference type="AlphaFoldDB" id="R5VC87"/>
<sequence>MRIYRQMDDTSKLRISNRLKGRSLTDSHKQAISDGMKAYWATIPNKPNENNESEKQFKDETCM</sequence>
<organism evidence="2 3">
    <name type="scientific">Phocaeicola plebeius CAG:211</name>
    <dbReference type="NCBI Taxonomy" id="1263052"/>
    <lineage>
        <taxon>Bacteria</taxon>
        <taxon>Pseudomonadati</taxon>
        <taxon>Bacteroidota</taxon>
        <taxon>Bacteroidia</taxon>
        <taxon>Bacteroidales</taxon>
        <taxon>Bacteroidaceae</taxon>
        <taxon>Phocaeicola</taxon>
    </lineage>
</organism>
<dbReference type="Proteomes" id="UP000018372">
    <property type="component" value="Unassembled WGS sequence"/>
</dbReference>
<evidence type="ECO:0000313" key="2">
    <source>
        <dbReference type="EMBL" id="CCZ87945.1"/>
    </source>
</evidence>
<feature type="region of interest" description="Disordered" evidence="1">
    <location>
        <begin position="43"/>
        <end position="63"/>
    </location>
</feature>
<accession>R5VC87</accession>
<reference evidence="2" key="1">
    <citation type="submission" date="2012-11" db="EMBL/GenBank/DDBJ databases">
        <title>Dependencies among metagenomic species, viruses, plasmids and units of genetic variation.</title>
        <authorList>
            <person name="Nielsen H.B."/>
            <person name="Almeida M."/>
            <person name="Juncker A.S."/>
            <person name="Rasmussen S."/>
            <person name="Li J."/>
            <person name="Sunagawa S."/>
            <person name="Plichta D."/>
            <person name="Gautier L."/>
            <person name="Le Chatelier E."/>
            <person name="Peletier E."/>
            <person name="Bonde I."/>
            <person name="Nielsen T."/>
            <person name="Manichanh C."/>
            <person name="Arumugam M."/>
            <person name="Batto J."/>
            <person name="Santos M.B.Q.D."/>
            <person name="Blom N."/>
            <person name="Borruel N."/>
            <person name="Burgdorf K.S."/>
            <person name="Boumezbeur F."/>
            <person name="Casellas F."/>
            <person name="Dore J."/>
            <person name="Guarner F."/>
            <person name="Hansen T."/>
            <person name="Hildebrand F."/>
            <person name="Kaas R.S."/>
            <person name="Kennedy S."/>
            <person name="Kristiansen K."/>
            <person name="Kultima J.R."/>
            <person name="Leonard P."/>
            <person name="Levenez F."/>
            <person name="Lund O."/>
            <person name="Moumen B."/>
            <person name="Le Paslier D."/>
            <person name="Pons N."/>
            <person name="Pedersen O."/>
            <person name="Prifti E."/>
            <person name="Qin J."/>
            <person name="Raes J."/>
            <person name="Tap J."/>
            <person name="Tims S."/>
            <person name="Ussery D.W."/>
            <person name="Yamada T."/>
            <person name="MetaHit consortium"/>
            <person name="Renault P."/>
            <person name="Sicheritz-Ponten T."/>
            <person name="Bork P."/>
            <person name="Wang J."/>
            <person name="Brunak S."/>
            <person name="Ehrlich S.D."/>
        </authorList>
    </citation>
    <scope>NUCLEOTIDE SEQUENCE [LARGE SCALE GENOMIC DNA]</scope>
</reference>
<gene>
    <name evidence="2" type="ORF">BN536_00261</name>
</gene>
<proteinExistence type="predicted"/>
<evidence type="ECO:0008006" key="4">
    <source>
        <dbReference type="Google" id="ProtNLM"/>
    </source>
</evidence>
<dbReference type="EMBL" id="CBAT010000198">
    <property type="protein sequence ID" value="CCZ87945.1"/>
    <property type="molecule type" value="Genomic_DNA"/>
</dbReference>
<feature type="compositionally biased region" description="Basic and acidic residues" evidence="1">
    <location>
        <begin position="52"/>
        <end position="63"/>
    </location>
</feature>
<protein>
    <recommendedName>
        <fullName evidence="4">Nuclease associated modular domain-containing protein</fullName>
    </recommendedName>
</protein>
<comment type="caution">
    <text evidence="2">The sequence shown here is derived from an EMBL/GenBank/DDBJ whole genome shotgun (WGS) entry which is preliminary data.</text>
</comment>